<proteinExistence type="inferred from homology"/>
<reference evidence="5 6" key="1">
    <citation type="submission" date="2023-02" db="EMBL/GenBank/DDBJ databases">
        <title>Genome sequence of Lentisphaera profundi SAORIC-696.</title>
        <authorList>
            <person name="Kim e."/>
            <person name="Cho J.-C."/>
            <person name="Choi A."/>
            <person name="Kang I."/>
        </authorList>
    </citation>
    <scope>NUCLEOTIDE SEQUENCE [LARGE SCALE GENOMIC DNA]</scope>
    <source>
        <strain evidence="5 6">SAORIC-696</strain>
    </source>
</reference>
<feature type="signal peptide" evidence="3">
    <location>
        <begin position="1"/>
        <end position="25"/>
    </location>
</feature>
<keyword evidence="6" id="KW-1185">Reference proteome</keyword>
<sequence length="380" mass="43251">MSKFALILLLSILTSCMSSSSRQEAATKNSQKTKPVKAIFPVKGLSIKSPKPASLDRFVKFIDEELSSMGVNTIMLRIGYDYQYSSHPELVNEGALSNAEAKRIVAVCKKHDIKLIPAINLLGHQSWHSKVYKLLEVYPQFDETPHVKLPEKYEWPNADKLYCKSYCPEHPDVHKVVFALIDELVAVCEADSFHAGMDEVFYLGDDKCPRCAGKDKAKLFADEVIRIHSHLKKSNTKMWMWGDRLIDGKATAMGFWEASENGTHRAIDLIPKDITIADWHYERADPTAVLFAAKGFDVVTVPWRLPDVTIEQLNQTISNRKNSADGMKQRFQGMMLTSWYGPDSFMDRYYQITENTLKKGDSMKTFKLLFEQINQLEKSP</sequence>
<dbReference type="SUPFAM" id="SSF51445">
    <property type="entry name" value="(Trans)glycosidases"/>
    <property type="match status" value="1"/>
</dbReference>
<evidence type="ECO:0000259" key="4">
    <source>
        <dbReference type="Pfam" id="PF00728"/>
    </source>
</evidence>
<dbReference type="Pfam" id="PF00728">
    <property type="entry name" value="Glyco_hydro_20"/>
    <property type="match status" value="1"/>
</dbReference>
<protein>
    <submittedName>
        <fullName evidence="5">Family 20 glycosylhydrolase</fullName>
    </submittedName>
</protein>
<dbReference type="InterPro" id="IPR015883">
    <property type="entry name" value="Glyco_hydro_20_cat"/>
</dbReference>
<feature type="domain" description="Glycoside hydrolase family 20 catalytic" evidence="4">
    <location>
        <begin position="92"/>
        <end position="302"/>
    </location>
</feature>
<gene>
    <name evidence="5" type="ORF">PQO03_08500</name>
</gene>
<dbReference type="PANTHER" id="PTHR21040:SF8">
    <property type="entry name" value="BCDNA.GH04120"/>
    <property type="match status" value="1"/>
</dbReference>
<name>A0ABY7VSK3_9BACT</name>
<accession>A0ABY7VSK3</accession>
<dbReference type="EMBL" id="CP117811">
    <property type="protein sequence ID" value="WDE95754.1"/>
    <property type="molecule type" value="Genomic_DNA"/>
</dbReference>
<keyword evidence="3" id="KW-0732">Signal</keyword>
<dbReference type="RefSeq" id="WP_274149507.1">
    <property type="nucleotide sequence ID" value="NZ_CP117811.1"/>
</dbReference>
<comment type="similarity">
    <text evidence="1">Belongs to the glycosyl hydrolase 20 family.</text>
</comment>
<evidence type="ECO:0000256" key="3">
    <source>
        <dbReference type="SAM" id="SignalP"/>
    </source>
</evidence>
<dbReference type="Proteomes" id="UP001214250">
    <property type="component" value="Chromosome 1"/>
</dbReference>
<organism evidence="5 6">
    <name type="scientific">Lentisphaera profundi</name>
    <dbReference type="NCBI Taxonomy" id="1658616"/>
    <lineage>
        <taxon>Bacteria</taxon>
        <taxon>Pseudomonadati</taxon>
        <taxon>Lentisphaerota</taxon>
        <taxon>Lentisphaeria</taxon>
        <taxon>Lentisphaerales</taxon>
        <taxon>Lentisphaeraceae</taxon>
        <taxon>Lentisphaera</taxon>
    </lineage>
</organism>
<dbReference type="Gene3D" id="3.20.20.80">
    <property type="entry name" value="Glycosidases"/>
    <property type="match status" value="1"/>
</dbReference>
<dbReference type="InterPro" id="IPR017853">
    <property type="entry name" value="GH"/>
</dbReference>
<evidence type="ECO:0000256" key="2">
    <source>
        <dbReference type="ARBA" id="ARBA00022801"/>
    </source>
</evidence>
<dbReference type="PROSITE" id="PS51257">
    <property type="entry name" value="PROKAR_LIPOPROTEIN"/>
    <property type="match status" value="1"/>
</dbReference>
<keyword evidence="2" id="KW-0378">Hydrolase</keyword>
<evidence type="ECO:0000313" key="5">
    <source>
        <dbReference type="EMBL" id="WDE95754.1"/>
    </source>
</evidence>
<dbReference type="PANTHER" id="PTHR21040">
    <property type="entry name" value="BCDNA.GH04120"/>
    <property type="match status" value="1"/>
</dbReference>
<evidence type="ECO:0000256" key="1">
    <source>
        <dbReference type="ARBA" id="ARBA00006285"/>
    </source>
</evidence>
<dbReference type="InterPro" id="IPR038901">
    <property type="entry name" value="HEXDC-like"/>
</dbReference>
<feature type="chain" id="PRO_5046998530" evidence="3">
    <location>
        <begin position="26"/>
        <end position="380"/>
    </location>
</feature>
<evidence type="ECO:0000313" key="6">
    <source>
        <dbReference type="Proteomes" id="UP001214250"/>
    </source>
</evidence>